<dbReference type="InterPro" id="IPR041522">
    <property type="entry name" value="CdaR_GGDEF"/>
</dbReference>
<dbReference type="Proteomes" id="UP000037397">
    <property type="component" value="Unassembled WGS sequence"/>
</dbReference>
<dbReference type="InterPro" id="IPR042070">
    <property type="entry name" value="PucR_C-HTH_sf"/>
</dbReference>
<dbReference type="InterPro" id="IPR051448">
    <property type="entry name" value="CdaR-like_regulators"/>
</dbReference>
<evidence type="ECO:0000259" key="2">
    <source>
        <dbReference type="Pfam" id="PF13556"/>
    </source>
</evidence>
<dbReference type="Gene3D" id="1.10.10.2840">
    <property type="entry name" value="PucR C-terminal helix-turn-helix domain"/>
    <property type="match status" value="1"/>
</dbReference>
<gene>
    <name evidence="4" type="ORF">VV01_17210</name>
</gene>
<dbReference type="PATRIC" id="fig|1631356.3.peg.3423"/>
<evidence type="ECO:0008006" key="6">
    <source>
        <dbReference type="Google" id="ProtNLM"/>
    </source>
</evidence>
<feature type="domain" description="PucR C-terminal helix-turn-helix" evidence="2">
    <location>
        <begin position="492"/>
        <end position="550"/>
    </location>
</feature>
<keyword evidence="5" id="KW-1185">Reference proteome</keyword>
<sequence>MGSLRHRGIPGGPARDQEMTVYEPATTGTVVPTGELDLRRALTGLDGLLVMSMEMMQRHDVDEVSNVLKREVESVTGCQLVHVTFQRDREWITLPPGEPTKPAEPSPSTGERVFVQDNGDSWTSTTAVVVLNGAPGQLVLRSSARPDPEQLFVIERLGDLLGTALADAQVHERHRRRAHELDAANNEMARTVAALQHREGVLEEFARLSTTGTELDVATSLSRLTGSAVVLRDRFGHETTRITVAGRYQPVLERTSLAEVIGGRPELGTIELEVPPDKDRDDASFALRYAGVALWLLRAKAAAMNELENRLSRDLLDDLLGGLPADVAVDRASAQGHDLGVPHDLIVCAWSSERGHRGHDRDVDHLRMAMASQRLPCLVVRNRGLVVALAHRGVDMGRLFNDLSRAYGDTNGVIAKGEPANSPEQIPRAYEQAQRALRARQQSHNPYGFIAYADLGVDRLLALDGNAEEVERLIRDWLGDLLSYDRRHGTELVPTLAAYLDHGGKYADTSTTLTIHRNSLRYRIRRITEISGHDLNDVEAQLNLHLATRAWRLRRASVGEPLRNAVR</sequence>
<dbReference type="Pfam" id="PF17853">
    <property type="entry name" value="GGDEF_2"/>
    <property type="match status" value="1"/>
</dbReference>
<evidence type="ECO:0000259" key="3">
    <source>
        <dbReference type="Pfam" id="PF17853"/>
    </source>
</evidence>
<feature type="domain" description="CdaR GGDEF-like" evidence="3">
    <location>
        <begin position="327"/>
        <end position="439"/>
    </location>
</feature>
<comment type="similarity">
    <text evidence="1">Belongs to the CdaR family.</text>
</comment>
<comment type="caution">
    <text evidence="4">The sequence shown here is derived from an EMBL/GenBank/DDBJ whole genome shotgun (WGS) entry which is preliminary data.</text>
</comment>
<evidence type="ECO:0000313" key="4">
    <source>
        <dbReference type="EMBL" id="KNX38490.1"/>
    </source>
</evidence>
<dbReference type="AlphaFoldDB" id="A0A0L6CLI5"/>
<reference evidence="5" key="1">
    <citation type="submission" date="2015-03" db="EMBL/GenBank/DDBJ databases">
        <title>Luteipulveratus halotolerans sp. nov., a novel actinobacterium (Dermacoccaceae) from Sarawak, Malaysia.</title>
        <authorList>
            <person name="Juboi H."/>
            <person name="Basik A."/>
            <person name="Shamsul S.S."/>
            <person name="Arnold P."/>
            <person name="Schmitt E.K."/>
            <person name="Sanglier J.-J."/>
            <person name="Yeo T."/>
        </authorList>
    </citation>
    <scope>NUCLEOTIDE SEQUENCE [LARGE SCALE GENOMIC DNA]</scope>
    <source>
        <strain evidence="5">C296001</strain>
    </source>
</reference>
<organism evidence="4 5">
    <name type="scientific">Luteipulveratus halotolerans</name>
    <dbReference type="NCBI Taxonomy" id="1631356"/>
    <lineage>
        <taxon>Bacteria</taxon>
        <taxon>Bacillati</taxon>
        <taxon>Actinomycetota</taxon>
        <taxon>Actinomycetes</taxon>
        <taxon>Micrococcales</taxon>
        <taxon>Dermacoccaceae</taxon>
        <taxon>Luteipulveratus</taxon>
    </lineage>
</organism>
<dbReference type="PANTHER" id="PTHR33744">
    <property type="entry name" value="CARBOHYDRATE DIACID REGULATOR"/>
    <property type="match status" value="1"/>
</dbReference>
<dbReference type="STRING" id="1631356.VV01_17210"/>
<evidence type="ECO:0000313" key="5">
    <source>
        <dbReference type="Proteomes" id="UP000037397"/>
    </source>
</evidence>
<dbReference type="EMBL" id="LAIR01000002">
    <property type="protein sequence ID" value="KNX38490.1"/>
    <property type="molecule type" value="Genomic_DNA"/>
</dbReference>
<protein>
    <recommendedName>
        <fullName evidence="6">PucR C-terminal helix-turn-helix domain-containing protein</fullName>
    </recommendedName>
</protein>
<accession>A0A0L6CLI5</accession>
<evidence type="ECO:0000256" key="1">
    <source>
        <dbReference type="ARBA" id="ARBA00006754"/>
    </source>
</evidence>
<name>A0A0L6CLI5_9MICO</name>
<dbReference type="InterPro" id="IPR025736">
    <property type="entry name" value="PucR_C-HTH_dom"/>
</dbReference>
<dbReference type="PANTHER" id="PTHR33744:SF1">
    <property type="entry name" value="DNA-BINDING TRANSCRIPTIONAL ACTIVATOR ADER"/>
    <property type="match status" value="1"/>
</dbReference>
<dbReference type="Pfam" id="PF13556">
    <property type="entry name" value="HTH_30"/>
    <property type="match status" value="1"/>
</dbReference>
<proteinExistence type="inferred from homology"/>